<dbReference type="GO" id="GO:0006298">
    <property type="term" value="P:mismatch repair"/>
    <property type="evidence" value="ECO:0007669"/>
    <property type="project" value="UniProtKB-UniRule"/>
</dbReference>
<evidence type="ECO:0000313" key="8">
    <source>
        <dbReference type="Proteomes" id="UP000432715"/>
    </source>
</evidence>
<dbReference type="InterPro" id="IPR014762">
    <property type="entry name" value="DNA_mismatch_repair_CS"/>
</dbReference>
<evidence type="ECO:0000256" key="2">
    <source>
        <dbReference type="ARBA" id="ARBA00022763"/>
    </source>
</evidence>
<protein>
    <recommendedName>
        <fullName evidence="4">DNA mismatch repair protein MutL</fullName>
    </recommendedName>
</protein>
<keyword evidence="3 4" id="KW-0234">DNA repair</keyword>
<dbReference type="HAMAP" id="MF_00149">
    <property type="entry name" value="DNA_mis_repair"/>
    <property type="match status" value="1"/>
</dbReference>
<dbReference type="InterPro" id="IPR013507">
    <property type="entry name" value="DNA_mismatch_S5_2-like"/>
</dbReference>
<comment type="similarity">
    <text evidence="1 4">Belongs to the DNA mismatch repair MutL/HexB family.</text>
</comment>
<proteinExistence type="inferred from homology"/>
<evidence type="ECO:0000256" key="1">
    <source>
        <dbReference type="ARBA" id="ARBA00006082"/>
    </source>
</evidence>
<evidence type="ECO:0000313" key="7">
    <source>
        <dbReference type="EMBL" id="KAB3534033.1"/>
    </source>
</evidence>
<dbReference type="SMART" id="SM01340">
    <property type="entry name" value="DNA_mis_repair"/>
    <property type="match status" value="1"/>
</dbReference>
<dbReference type="OrthoDB" id="9763467at2"/>
<dbReference type="Proteomes" id="UP000432715">
    <property type="component" value="Unassembled WGS sequence"/>
</dbReference>
<dbReference type="Gene3D" id="3.30.1370.100">
    <property type="entry name" value="MutL, C-terminal domain, regulatory subdomain"/>
    <property type="match status" value="1"/>
</dbReference>
<dbReference type="GO" id="GO:0016887">
    <property type="term" value="F:ATP hydrolysis activity"/>
    <property type="evidence" value="ECO:0007669"/>
    <property type="project" value="InterPro"/>
</dbReference>
<dbReference type="NCBIfam" id="TIGR00585">
    <property type="entry name" value="mutl"/>
    <property type="match status" value="1"/>
</dbReference>
<evidence type="ECO:0000256" key="4">
    <source>
        <dbReference type="HAMAP-Rule" id="MF_00149"/>
    </source>
</evidence>
<accession>A0A6I0FA48</accession>
<dbReference type="Pfam" id="PF13589">
    <property type="entry name" value="HATPase_c_3"/>
    <property type="match status" value="1"/>
</dbReference>
<dbReference type="InterPro" id="IPR037198">
    <property type="entry name" value="MutL_C_sf"/>
</dbReference>
<dbReference type="GO" id="GO:0005524">
    <property type="term" value="F:ATP binding"/>
    <property type="evidence" value="ECO:0007669"/>
    <property type="project" value="InterPro"/>
</dbReference>
<dbReference type="InterPro" id="IPR014790">
    <property type="entry name" value="MutL_C"/>
</dbReference>
<evidence type="ECO:0000259" key="5">
    <source>
        <dbReference type="SMART" id="SM00853"/>
    </source>
</evidence>
<dbReference type="GO" id="GO:0032300">
    <property type="term" value="C:mismatch repair complex"/>
    <property type="evidence" value="ECO:0007669"/>
    <property type="project" value="InterPro"/>
</dbReference>
<dbReference type="Gene3D" id="3.30.230.10">
    <property type="match status" value="1"/>
</dbReference>
<comment type="function">
    <text evidence="4">This protein is involved in the repair of mismatches in DNA. It is required for dam-dependent methyl-directed DNA mismatch repair. May act as a 'molecular matchmaker', a protein that promotes the formation of a stable complex between two or more DNA-binding proteins in an ATP-dependent manner without itself being part of a final effector complex.</text>
</comment>
<dbReference type="AlphaFoldDB" id="A0A6I0FA48"/>
<dbReference type="SMART" id="SM00853">
    <property type="entry name" value="MutL_C"/>
    <property type="match status" value="1"/>
</dbReference>
<comment type="caution">
    <text evidence="7">The sequence shown here is derived from an EMBL/GenBank/DDBJ whole genome shotgun (WGS) entry which is preliminary data.</text>
</comment>
<reference evidence="7 8" key="1">
    <citation type="submission" date="2019-10" db="EMBL/GenBank/DDBJ databases">
        <title>Alkaliphilus serpentinus sp. nov. and Alkaliphilus pronyensis sp. nov., two novel anaerobic alkaliphilic species isolated from the serpentinized-hosted hydrothermal field of the Prony Bay (New Caledonia).</title>
        <authorList>
            <person name="Postec A."/>
        </authorList>
    </citation>
    <scope>NUCLEOTIDE SEQUENCE [LARGE SCALE GENOMIC DNA]</scope>
    <source>
        <strain evidence="7 8">LacV</strain>
    </source>
</reference>
<feature type="domain" description="DNA mismatch repair protein S5" evidence="6">
    <location>
        <begin position="209"/>
        <end position="327"/>
    </location>
</feature>
<dbReference type="InterPro" id="IPR020568">
    <property type="entry name" value="Ribosomal_Su5_D2-typ_SF"/>
</dbReference>
<dbReference type="Pfam" id="PF08676">
    <property type="entry name" value="MutL_C"/>
    <property type="match status" value="1"/>
</dbReference>
<dbReference type="Gene3D" id="3.30.565.10">
    <property type="entry name" value="Histidine kinase-like ATPase, C-terminal domain"/>
    <property type="match status" value="1"/>
</dbReference>
<evidence type="ECO:0000256" key="3">
    <source>
        <dbReference type="ARBA" id="ARBA00023204"/>
    </source>
</evidence>
<keyword evidence="2 4" id="KW-0227">DNA damage</keyword>
<dbReference type="InterPro" id="IPR014721">
    <property type="entry name" value="Ribsml_uS5_D2-typ_fold_subgr"/>
</dbReference>
<gene>
    <name evidence="4 7" type="primary">mutL</name>
    <name evidence="7" type="ORF">F8154_10150</name>
</gene>
<dbReference type="InterPro" id="IPR020667">
    <property type="entry name" value="DNA_mismatch_repair_MutL"/>
</dbReference>
<dbReference type="InterPro" id="IPR042121">
    <property type="entry name" value="MutL_C_regsub"/>
</dbReference>
<dbReference type="InterPro" id="IPR042120">
    <property type="entry name" value="MutL_C_dimsub"/>
</dbReference>
<dbReference type="CDD" id="cd00782">
    <property type="entry name" value="MutL_Trans"/>
    <property type="match status" value="1"/>
</dbReference>
<dbReference type="EMBL" id="WBZC01000036">
    <property type="protein sequence ID" value="KAB3534033.1"/>
    <property type="molecule type" value="Genomic_DNA"/>
</dbReference>
<keyword evidence="7" id="KW-0255">Endonuclease</keyword>
<dbReference type="InterPro" id="IPR038973">
    <property type="entry name" value="MutL/Mlh/Pms-like"/>
</dbReference>
<dbReference type="Pfam" id="PF01119">
    <property type="entry name" value="DNA_mis_repair"/>
    <property type="match status" value="1"/>
</dbReference>
<feature type="domain" description="MutL C-terminal dimerisation" evidence="5">
    <location>
        <begin position="429"/>
        <end position="568"/>
    </location>
</feature>
<dbReference type="FunFam" id="3.30.565.10:FF:000003">
    <property type="entry name" value="DNA mismatch repair endonuclease MutL"/>
    <property type="match status" value="1"/>
</dbReference>
<dbReference type="GO" id="GO:0140664">
    <property type="term" value="F:ATP-dependent DNA damage sensor activity"/>
    <property type="evidence" value="ECO:0007669"/>
    <property type="project" value="InterPro"/>
</dbReference>
<dbReference type="GO" id="GO:0030983">
    <property type="term" value="F:mismatched DNA binding"/>
    <property type="evidence" value="ECO:0007669"/>
    <property type="project" value="InterPro"/>
</dbReference>
<dbReference type="PANTHER" id="PTHR10073">
    <property type="entry name" value="DNA MISMATCH REPAIR PROTEIN MLH, PMS, MUTL"/>
    <property type="match status" value="1"/>
</dbReference>
<dbReference type="PANTHER" id="PTHR10073:SF12">
    <property type="entry name" value="DNA MISMATCH REPAIR PROTEIN MLH1"/>
    <property type="match status" value="1"/>
</dbReference>
<dbReference type="SUPFAM" id="SSF55874">
    <property type="entry name" value="ATPase domain of HSP90 chaperone/DNA topoisomerase II/histidine kinase"/>
    <property type="match status" value="1"/>
</dbReference>
<keyword evidence="7" id="KW-0540">Nuclease</keyword>
<dbReference type="GO" id="GO:0004519">
    <property type="term" value="F:endonuclease activity"/>
    <property type="evidence" value="ECO:0007669"/>
    <property type="project" value="UniProtKB-KW"/>
</dbReference>
<name>A0A6I0FA48_9FIRM</name>
<evidence type="ECO:0000259" key="6">
    <source>
        <dbReference type="SMART" id="SM01340"/>
    </source>
</evidence>
<dbReference type="Gene3D" id="3.30.1540.20">
    <property type="entry name" value="MutL, C-terminal domain, dimerisation subdomain"/>
    <property type="match status" value="1"/>
</dbReference>
<keyword evidence="7" id="KW-0378">Hydrolase</keyword>
<dbReference type="InterPro" id="IPR036890">
    <property type="entry name" value="HATPase_C_sf"/>
</dbReference>
<dbReference type="SUPFAM" id="SSF118116">
    <property type="entry name" value="DNA mismatch repair protein MutL"/>
    <property type="match status" value="1"/>
</dbReference>
<keyword evidence="8" id="KW-1185">Reference proteome</keyword>
<dbReference type="SUPFAM" id="SSF54211">
    <property type="entry name" value="Ribosomal protein S5 domain 2-like"/>
    <property type="match status" value="1"/>
</dbReference>
<dbReference type="PROSITE" id="PS00058">
    <property type="entry name" value="DNA_MISMATCH_REPAIR_1"/>
    <property type="match status" value="1"/>
</dbReference>
<organism evidence="7 8">
    <name type="scientific">Alkaliphilus pronyensis</name>
    <dbReference type="NCBI Taxonomy" id="1482732"/>
    <lineage>
        <taxon>Bacteria</taxon>
        <taxon>Bacillati</taxon>
        <taxon>Bacillota</taxon>
        <taxon>Clostridia</taxon>
        <taxon>Peptostreptococcales</taxon>
        <taxon>Natronincolaceae</taxon>
        <taxon>Alkaliphilus</taxon>
    </lineage>
</organism>
<dbReference type="CDD" id="cd16926">
    <property type="entry name" value="HATPase_MutL-MLH-PMS-like"/>
    <property type="match status" value="1"/>
</dbReference>
<dbReference type="InterPro" id="IPR002099">
    <property type="entry name" value="MutL/Mlh/PMS"/>
</dbReference>
<sequence>MTMINILDDSTINKIAAGEVVEGPYSIVKELIENSIDAEATSITVEIKEGGKKYIRVTDNGSGIEEKEVEKAFLRHATSKISKIKDLYKVLSLGFRGEALASITSVAQVEMITKTRDQQYGISIEVNGGKVISKKPIGCPNGTTIIVKNLFFNTPARLKFMKSTQGETAKITEIITRLALSKPNVAFKYINNNNIMFTTLGDGNLSSTIYSILQDDWVKNMIEVNKKANNLTMEGFIGQPTLYRGNRSYEIIYVNGRYVKSKLVSQAIELAYKENLPINKYPVCVLNIRIDPSLIDVNVHPMKTEVKIKDEADIFKCISTSLKEALIEEITIPMLKVKEAPTNQLPNGIKECKNEYNTKCNMDLKQEINNNINGIVADTDYTPEAQGNVDLVFKSILKNENKPIDHQNKVDLEEPQENFLVSIINNNKIIGQLFNTYILIEKESSLYIIDQHAAHERLVYNRLKEEHKQDKVVSQQLLEPKVLNLSIEDYTLMISYLERFNNLGFDIEEFGQNTIIIRSVPMVMGIPQSFDFIYQLIDDLKETTDKELFQERVIKRACKEAIKANDRLNTYEISELLNDLSRLVPPLTCPHGRPILTKLTKYEIEKYFKRIQ</sequence>